<organism evidence="9 10">
    <name type="scientific">Vallitalea longa</name>
    <dbReference type="NCBI Taxonomy" id="2936439"/>
    <lineage>
        <taxon>Bacteria</taxon>
        <taxon>Bacillati</taxon>
        <taxon>Bacillota</taxon>
        <taxon>Clostridia</taxon>
        <taxon>Lachnospirales</taxon>
        <taxon>Vallitaleaceae</taxon>
        <taxon>Vallitalea</taxon>
    </lineage>
</organism>
<keyword evidence="4" id="KW-0378">Hydrolase</keyword>
<dbReference type="RefSeq" id="WP_309298662.1">
    <property type="nucleotide sequence ID" value="NZ_BRLB01000021.1"/>
</dbReference>
<dbReference type="InterPro" id="IPR040921">
    <property type="entry name" value="Peptidase_S66C"/>
</dbReference>
<evidence type="ECO:0000259" key="7">
    <source>
        <dbReference type="Pfam" id="PF02016"/>
    </source>
</evidence>
<evidence type="ECO:0000256" key="6">
    <source>
        <dbReference type="PIRSR" id="PIRSR028757-1"/>
    </source>
</evidence>
<evidence type="ECO:0000313" key="9">
    <source>
        <dbReference type="EMBL" id="GKX31802.1"/>
    </source>
</evidence>
<feature type="domain" description="LD-carboxypeptidase C-terminal" evidence="8">
    <location>
        <begin position="179"/>
        <end position="292"/>
    </location>
</feature>
<evidence type="ECO:0000256" key="2">
    <source>
        <dbReference type="ARBA" id="ARBA00022645"/>
    </source>
</evidence>
<evidence type="ECO:0000256" key="4">
    <source>
        <dbReference type="ARBA" id="ARBA00022801"/>
    </source>
</evidence>
<dbReference type="Gene3D" id="3.50.30.60">
    <property type="entry name" value="LD-carboxypeptidase A C-terminal domain-like"/>
    <property type="match status" value="1"/>
</dbReference>
<feature type="active site" description="Charge relay system" evidence="6">
    <location>
        <position position="210"/>
    </location>
</feature>
<dbReference type="InterPro" id="IPR003507">
    <property type="entry name" value="S66_fam"/>
</dbReference>
<protein>
    <submittedName>
        <fullName evidence="9">Muramoyltetrapeptide carboxypeptidase</fullName>
    </submittedName>
</protein>
<evidence type="ECO:0000313" key="10">
    <source>
        <dbReference type="Proteomes" id="UP001144256"/>
    </source>
</evidence>
<keyword evidence="10" id="KW-1185">Reference proteome</keyword>
<evidence type="ECO:0000256" key="1">
    <source>
        <dbReference type="ARBA" id="ARBA00010233"/>
    </source>
</evidence>
<dbReference type="InterPro" id="IPR040449">
    <property type="entry name" value="Peptidase_S66_N"/>
</dbReference>
<feature type="domain" description="LD-carboxypeptidase N-terminal" evidence="7">
    <location>
        <begin position="16"/>
        <end position="132"/>
    </location>
</feature>
<dbReference type="EMBL" id="BRLB01000021">
    <property type="protein sequence ID" value="GKX31802.1"/>
    <property type="molecule type" value="Genomic_DNA"/>
</dbReference>
<evidence type="ECO:0000259" key="8">
    <source>
        <dbReference type="Pfam" id="PF17676"/>
    </source>
</evidence>
<dbReference type="SUPFAM" id="SSF52317">
    <property type="entry name" value="Class I glutamine amidotransferase-like"/>
    <property type="match status" value="1"/>
</dbReference>
<dbReference type="GO" id="GO:0006508">
    <property type="term" value="P:proteolysis"/>
    <property type="evidence" value="ECO:0007669"/>
    <property type="project" value="UniProtKB-KW"/>
</dbReference>
<dbReference type="Pfam" id="PF17676">
    <property type="entry name" value="Peptidase_S66C"/>
    <property type="match status" value="1"/>
</dbReference>
<feature type="active site" description="Nucleophile" evidence="6">
    <location>
        <position position="112"/>
    </location>
</feature>
<dbReference type="Pfam" id="PF02016">
    <property type="entry name" value="Peptidase_S66"/>
    <property type="match status" value="1"/>
</dbReference>
<dbReference type="PIRSF" id="PIRSF028757">
    <property type="entry name" value="LD-carboxypeptidase"/>
    <property type="match status" value="1"/>
</dbReference>
<name>A0A9W6DHQ1_9FIRM</name>
<dbReference type="AlphaFoldDB" id="A0A9W6DHQ1"/>
<dbReference type="PANTHER" id="PTHR30237:SF2">
    <property type="entry name" value="MUREIN TETRAPEPTIDE CARBOXYPEPTIDASE"/>
    <property type="match status" value="1"/>
</dbReference>
<dbReference type="PANTHER" id="PTHR30237">
    <property type="entry name" value="MURAMOYLTETRAPEPTIDE CARBOXYPEPTIDASE"/>
    <property type="match status" value="1"/>
</dbReference>
<dbReference type="InterPro" id="IPR029062">
    <property type="entry name" value="Class_I_gatase-like"/>
</dbReference>
<dbReference type="CDD" id="cd07025">
    <property type="entry name" value="Peptidase_S66"/>
    <property type="match status" value="1"/>
</dbReference>
<dbReference type="Proteomes" id="UP001144256">
    <property type="component" value="Unassembled WGS sequence"/>
</dbReference>
<comment type="similarity">
    <text evidence="1">Belongs to the peptidase S66 family.</text>
</comment>
<reference evidence="9" key="1">
    <citation type="submission" date="2022-06" db="EMBL/GenBank/DDBJ databases">
        <title>Vallitalea longa sp. nov., an anaerobic bacterium isolated from marine sediment.</title>
        <authorList>
            <person name="Hirano S."/>
            <person name="Terahara T."/>
            <person name="Mori K."/>
            <person name="Hamada M."/>
            <person name="Matsumoto R."/>
            <person name="Kobayashi T."/>
        </authorList>
    </citation>
    <scope>NUCLEOTIDE SEQUENCE</scope>
    <source>
        <strain evidence="9">SH18-1</strain>
    </source>
</reference>
<sequence length="306" mass="34105">MIIINRPQKLVEGDIIGVIAPGSPTTMDKVNKAKNSLEELGFEVKLGESCYEKDTYLAGDDNLRANDVNEMFLDDNVKGIICLRGGYGTSRILNLINYRAIKKHPKVFVGYSDITALHIAFNQLSNMVTYHGPMAGDMLEGMDEFTKKSFFYSIQAENEICINNPKSSNIECLCPGVAKGKIIGGNLSLIISTLGTPYEINTKGKILFIEEVRERPYVIDRLLMQLKHAKKFQDAKGIILGDFKDCVPKENEDSKSLEEVFNEIIKPLNKPTIYKLKAGHCNPMVTLPFGLNSYMDADRGVLISNI</sequence>
<keyword evidence="5" id="KW-0720">Serine protease</keyword>
<dbReference type="GO" id="GO:0004180">
    <property type="term" value="F:carboxypeptidase activity"/>
    <property type="evidence" value="ECO:0007669"/>
    <property type="project" value="UniProtKB-KW"/>
</dbReference>
<dbReference type="SUPFAM" id="SSF141986">
    <property type="entry name" value="LD-carboxypeptidase A C-terminal domain-like"/>
    <property type="match status" value="1"/>
</dbReference>
<proteinExistence type="inferred from homology"/>
<dbReference type="GO" id="GO:0008236">
    <property type="term" value="F:serine-type peptidase activity"/>
    <property type="evidence" value="ECO:0007669"/>
    <property type="project" value="UniProtKB-KW"/>
</dbReference>
<evidence type="ECO:0000256" key="5">
    <source>
        <dbReference type="ARBA" id="ARBA00022825"/>
    </source>
</evidence>
<feature type="active site" description="Charge relay system" evidence="6">
    <location>
        <position position="280"/>
    </location>
</feature>
<accession>A0A9W6DHQ1</accession>
<dbReference type="InterPro" id="IPR027461">
    <property type="entry name" value="Carboxypeptidase_A_C_sf"/>
</dbReference>
<dbReference type="InterPro" id="IPR027478">
    <property type="entry name" value="LdcA_N"/>
</dbReference>
<gene>
    <name evidence="9" type="ORF">SH1V18_42820</name>
</gene>
<dbReference type="Gene3D" id="3.40.50.10740">
    <property type="entry name" value="Class I glutamine amidotransferase-like"/>
    <property type="match status" value="1"/>
</dbReference>
<keyword evidence="3" id="KW-0645">Protease</keyword>
<comment type="caution">
    <text evidence="9">The sequence shown here is derived from an EMBL/GenBank/DDBJ whole genome shotgun (WGS) entry which is preliminary data.</text>
</comment>
<keyword evidence="2 9" id="KW-0121">Carboxypeptidase</keyword>
<evidence type="ECO:0000256" key="3">
    <source>
        <dbReference type="ARBA" id="ARBA00022670"/>
    </source>
</evidence>